<feature type="transmembrane region" description="Helical" evidence="6">
    <location>
        <begin position="278"/>
        <end position="300"/>
    </location>
</feature>
<organism evidence="9 10">
    <name type="scientific">Tectimicrobiota bacterium</name>
    <dbReference type="NCBI Taxonomy" id="2528274"/>
    <lineage>
        <taxon>Bacteria</taxon>
        <taxon>Pseudomonadati</taxon>
        <taxon>Nitrospinota/Tectimicrobiota group</taxon>
        <taxon>Candidatus Tectimicrobiota</taxon>
    </lineage>
</organism>
<dbReference type="GO" id="GO:0016020">
    <property type="term" value="C:membrane"/>
    <property type="evidence" value="ECO:0007669"/>
    <property type="project" value="UniProtKB-SubCell"/>
</dbReference>
<keyword evidence="2 5" id="KW-0812">Transmembrane</keyword>
<dbReference type="EMBL" id="JACQRX010000221">
    <property type="protein sequence ID" value="MBI4251823.1"/>
    <property type="molecule type" value="Genomic_DNA"/>
</dbReference>
<dbReference type="PRINTS" id="PR01434">
    <property type="entry name" value="NADHDHGNASE5"/>
</dbReference>
<comment type="caution">
    <text evidence="9">The sequence shown here is derived from an EMBL/GenBank/DDBJ whole genome shotgun (WGS) entry which is preliminary data.</text>
</comment>
<feature type="transmembrane region" description="Helical" evidence="6">
    <location>
        <begin position="30"/>
        <end position="51"/>
    </location>
</feature>
<dbReference type="GO" id="GO:0012505">
    <property type="term" value="C:endomembrane system"/>
    <property type="evidence" value="ECO:0007669"/>
    <property type="project" value="UniProtKB-SubCell"/>
</dbReference>
<comment type="subcellular location">
    <subcellularLocation>
        <location evidence="1">Endomembrane system</location>
        <topology evidence="1">Multi-pass membrane protein</topology>
    </subcellularLocation>
    <subcellularLocation>
        <location evidence="5">Membrane</location>
        <topology evidence="5">Multi-pass membrane protein</topology>
    </subcellularLocation>
</comment>
<feature type="transmembrane region" description="Helical" evidence="6">
    <location>
        <begin position="413"/>
        <end position="431"/>
    </location>
</feature>
<feature type="transmembrane region" description="Helical" evidence="6">
    <location>
        <begin position="139"/>
        <end position="158"/>
    </location>
</feature>
<protein>
    <submittedName>
        <fullName evidence="9">NADH-quinone oxidoreductase subunit L</fullName>
    </submittedName>
</protein>
<evidence type="ECO:0000256" key="3">
    <source>
        <dbReference type="ARBA" id="ARBA00022989"/>
    </source>
</evidence>
<evidence type="ECO:0000259" key="7">
    <source>
        <dbReference type="Pfam" id="PF00361"/>
    </source>
</evidence>
<feature type="transmembrane region" description="Helical" evidence="6">
    <location>
        <begin position="339"/>
        <end position="358"/>
    </location>
</feature>
<dbReference type="GO" id="GO:0008137">
    <property type="term" value="F:NADH dehydrogenase (ubiquinone) activity"/>
    <property type="evidence" value="ECO:0007669"/>
    <property type="project" value="InterPro"/>
</dbReference>
<feature type="domain" description="NADH-Ubiquinone oxidoreductase (complex I) chain 5 N-terminal" evidence="8">
    <location>
        <begin position="67"/>
        <end position="117"/>
    </location>
</feature>
<feature type="transmembrane region" description="Helical" evidence="6">
    <location>
        <begin position="87"/>
        <end position="104"/>
    </location>
</feature>
<sequence>MLTSILLFPLAGVLVNLLFGWRRGEKFAGWVATGAMGLAFLAAAWGFLSLLGLPPGQRALRSFLFEWIPVGGLQVKASFLLDPLSSVMALVVTGVGFLIHLYSVGYMHGDRGAVRYFIYLNLFSFSMLTLVLGDNFLVLFVGWEAVGLCSYLLIGFWHERDSAAEAGKKAFVVNRVGDFCFLIALFLVFSHFGSLDFGVVLPQAAATLGAGSAAATLICLLLFGGATGKSAQIPLYVWLPDAMEGPTPVSALIHAATMVTAGVYMVARMSALFALSPLAMGVVATIGALTLLLAGSIAVAQNDIKRVLAYSTVSQLGYMFLAAGVGAYTAAIFHLVTHAFFKALLFLGSGSVIHALHGEQDIRRMGGLRAGLPVTSWTFTVGGLAIAGIFPFAGFFSKDAILFAAMTSPHGGLLFWLAGAAGAFMTAFYMFRLIFKTFHGRCSLPIEQQARLHESPRVMLLPLQALAALSIAGGWMGLPLIRGADFFGDFLGPVFGKGAGAHHEVVLEVAMMAVSLAVALLGIFMAYSFYIRGQGAGAAYGRRWPRLYRLLLNKYYVDELYDGLFVQPIKRASIWTWRAFEDGLVDAAVNGAGAAVEAAGGAVRRLQTGYVKSYAVAMLAGAFAILVYLTVRGG</sequence>
<keyword evidence="4 6" id="KW-0472">Membrane</keyword>
<proteinExistence type="predicted"/>
<evidence type="ECO:0000313" key="9">
    <source>
        <dbReference type="EMBL" id="MBI4251823.1"/>
    </source>
</evidence>
<dbReference type="GO" id="GO:0015990">
    <property type="term" value="P:electron transport coupled proton transport"/>
    <property type="evidence" value="ECO:0007669"/>
    <property type="project" value="TreeGrafter"/>
</dbReference>
<dbReference type="PRINTS" id="PR01435">
    <property type="entry name" value="NPOXDRDTASE5"/>
</dbReference>
<dbReference type="Gene3D" id="1.20.5.2700">
    <property type="match status" value="1"/>
</dbReference>
<dbReference type="Pfam" id="PF00662">
    <property type="entry name" value="Proton_antipo_N"/>
    <property type="match status" value="1"/>
</dbReference>
<evidence type="ECO:0000313" key="10">
    <source>
        <dbReference type="Proteomes" id="UP000752292"/>
    </source>
</evidence>
<accession>A0A932ZUE0</accession>
<evidence type="ECO:0000256" key="2">
    <source>
        <dbReference type="ARBA" id="ARBA00022692"/>
    </source>
</evidence>
<feature type="transmembrane region" description="Helical" evidence="6">
    <location>
        <begin position="204"/>
        <end position="226"/>
    </location>
</feature>
<feature type="transmembrane region" description="Helical" evidence="6">
    <location>
        <begin position="247"/>
        <end position="266"/>
    </location>
</feature>
<dbReference type="Proteomes" id="UP000752292">
    <property type="component" value="Unassembled WGS sequence"/>
</dbReference>
<feature type="transmembrane region" description="Helical" evidence="6">
    <location>
        <begin position="370"/>
        <end position="393"/>
    </location>
</feature>
<dbReference type="InterPro" id="IPR003945">
    <property type="entry name" value="NU5C-like"/>
</dbReference>
<dbReference type="PANTHER" id="PTHR42829">
    <property type="entry name" value="NADH-UBIQUINONE OXIDOREDUCTASE CHAIN 5"/>
    <property type="match status" value="1"/>
</dbReference>
<feature type="transmembrane region" description="Helical" evidence="6">
    <location>
        <begin position="614"/>
        <end position="631"/>
    </location>
</feature>
<dbReference type="NCBIfam" id="TIGR01974">
    <property type="entry name" value="NDH_I_L"/>
    <property type="match status" value="1"/>
</dbReference>
<evidence type="ECO:0000256" key="6">
    <source>
        <dbReference type="SAM" id="Phobius"/>
    </source>
</evidence>
<dbReference type="AlphaFoldDB" id="A0A932ZUE0"/>
<feature type="transmembrane region" description="Helical" evidence="6">
    <location>
        <begin position="170"/>
        <end position="192"/>
    </location>
</feature>
<dbReference type="GO" id="GO:0042773">
    <property type="term" value="P:ATP synthesis coupled electron transport"/>
    <property type="evidence" value="ECO:0007669"/>
    <property type="project" value="InterPro"/>
</dbReference>
<gene>
    <name evidence="9" type="primary">nuoL</name>
    <name evidence="9" type="ORF">HY618_05125</name>
</gene>
<feature type="transmembrane region" description="Helical" evidence="6">
    <location>
        <begin position="307"/>
        <end position="333"/>
    </location>
</feature>
<feature type="domain" description="NADH:quinone oxidoreductase/Mrp antiporter transmembrane" evidence="7">
    <location>
        <begin position="134"/>
        <end position="424"/>
    </location>
</feature>
<dbReference type="Pfam" id="PF00361">
    <property type="entry name" value="Proton_antipo_M"/>
    <property type="match status" value="1"/>
</dbReference>
<feature type="transmembrane region" description="Helical" evidence="6">
    <location>
        <begin position="458"/>
        <end position="478"/>
    </location>
</feature>
<dbReference type="InterPro" id="IPR001750">
    <property type="entry name" value="ND/Mrp_TM"/>
</dbReference>
<dbReference type="PANTHER" id="PTHR42829:SF2">
    <property type="entry name" value="NADH-UBIQUINONE OXIDOREDUCTASE CHAIN 5"/>
    <property type="match status" value="1"/>
</dbReference>
<evidence type="ECO:0000256" key="5">
    <source>
        <dbReference type="RuleBase" id="RU000320"/>
    </source>
</evidence>
<dbReference type="InterPro" id="IPR001516">
    <property type="entry name" value="Proton_antipo_N"/>
</dbReference>
<dbReference type="NCBIfam" id="NF005141">
    <property type="entry name" value="PRK06590.1"/>
    <property type="match status" value="1"/>
</dbReference>
<evidence type="ECO:0000256" key="1">
    <source>
        <dbReference type="ARBA" id="ARBA00004127"/>
    </source>
</evidence>
<keyword evidence="3 6" id="KW-1133">Transmembrane helix</keyword>
<evidence type="ECO:0000259" key="8">
    <source>
        <dbReference type="Pfam" id="PF00662"/>
    </source>
</evidence>
<name>A0A932ZUE0_UNCTE</name>
<evidence type="ECO:0000256" key="4">
    <source>
        <dbReference type="ARBA" id="ARBA00023136"/>
    </source>
</evidence>
<dbReference type="GO" id="GO:0003954">
    <property type="term" value="F:NADH dehydrogenase activity"/>
    <property type="evidence" value="ECO:0007669"/>
    <property type="project" value="TreeGrafter"/>
</dbReference>
<dbReference type="InterPro" id="IPR018393">
    <property type="entry name" value="NADHpl_OxRdtase_5_subgr"/>
</dbReference>
<feature type="transmembrane region" description="Helical" evidence="6">
    <location>
        <begin position="116"/>
        <end position="133"/>
    </location>
</feature>
<feature type="transmembrane region" description="Helical" evidence="6">
    <location>
        <begin position="509"/>
        <end position="530"/>
    </location>
</feature>
<reference evidence="9" key="1">
    <citation type="submission" date="2020-07" db="EMBL/GenBank/DDBJ databases">
        <title>Huge and variable diversity of episymbiotic CPR bacteria and DPANN archaea in groundwater ecosystems.</title>
        <authorList>
            <person name="He C.Y."/>
            <person name="Keren R."/>
            <person name="Whittaker M."/>
            <person name="Farag I.F."/>
            <person name="Doudna J."/>
            <person name="Cate J.H.D."/>
            <person name="Banfield J.F."/>
        </authorList>
    </citation>
    <scope>NUCLEOTIDE SEQUENCE</scope>
    <source>
        <strain evidence="9">NC_groundwater_1370_Ag_S-0.2um_69_93</strain>
    </source>
</reference>